<dbReference type="AlphaFoldDB" id="A0A1C7M5M3"/>
<comment type="caution">
    <text evidence="1">The sequence shown here is derived from an EMBL/GenBank/DDBJ whole genome shotgun (WGS) entry which is preliminary data.</text>
</comment>
<dbReference type="OrthoDB" id="424402at2759"/>
<organism evidence="1 2">
    <name type="scientific">Grifola frondosa</name>
    <name type="common">Maitake</name>
    <name type="synonym">Polyporus frondosus</name>
    <dbReference type="NCBI Taxonomy" id="5627"/>
    <lineage>
        <taxon>Eukaryota</taxon>
        <taxon>Fungi</taxon>
        <taxon>Dikarya</taxon>
        <taxon>Basidiomycota</taxon>
        <taxon>Agaricomycotina</taxon>
        <taxon>Agaricomycetes</taxon>
        <taxon>Polyporales</taxon>
        <taxon>Grifolaceae</taxon>
        <taxon>Grifola</taxon>
    </lineage>
</organism>
<proteinExistence type="predicted"/>
<evidence type="ECO:0000313" key="2">
    <source>
        <dbReference type="Proteomes" id="UP000092993"/>
    </source>
</evidence>
<keyword evidence="2" id="KW-1185">Reference proteome</keyword>
<name>A0A1C7M5M3_GRIFR</name>
<dbReference type="Proteomes" id="UP000092993">
    <property type="component" value="Unassembled WGS sequence"/>
</dbReference>
<evidence type="ECO:0000313" key="1">
    <source>
        <dbReference type="EMBL" id="OBZ72255.1"/>
    </source>
</evidence>
<dbReference type="OMA" id="MDSTHED"/>
<sequence>MPPNIAQDTSCAPQDLSHELRITNHGKINGWVSFALDHFKVVQKYANRPLVLHTLPVQKPNLNLPTQDVPAENTTVQVQSDVKAVGQPQRMNTSMSTIPRLISVVEIIKREYLNALDPVLAEAGCLSGLHQYNEIGELQEHSSIEGSANEGEDRLNMLAHALQGRGHLKQQKVAFMRVTLCQNELPELIVRGATYQRPVIRKLPKSSRVRAKRKLRKLNAELE</sequence>
<reference evidence="1 2" key="1">
    <citation type="submission" date="2016-03" db="EMBL/GenBank/DDBJ databases">
        <title>Whole genome sequencing of Grifola frondosa 9006-11.</title>
        <authorList>
            <person name="Min B."/>
            <person name="Park H."/>
            <person name="Kim J.-G."/>
            <person name="Cho H."/>
            <person name="Oh Y.-L."/>
            <person name="Kong W.-S."/>
            <person name="Choi I.-G."/>
        </authorList>
    </citation>
    <scope>NUCLEOTIDE SEQUENCE [LARGE SCALE GENOMIC DNA]</scope>
    <source>
        <strain evidence="1 2">9006-11</strain>
    </source>
</reference>
<dbReference type="STRING" id="5627.A0A1C7M5M3"/>
<dbReference type="EMBL" id="LUGG01000009">
    <property type="protein sequence ID" value="OBZ72255.1"/>
    <property type="molecule type" value="Genomic_DNA"/>
</dbReference>
<gene>
    <name evidence="1" type="ORF">A0H81_07461</name>
</gene>
<accession>A0A1C7M5M3</accession>
<protein>
    <submittedName>
        <fullName evidence="1">Uncharacterized protein</fullName>
    </submittedName>
</protein>